<accession>A0A550JHW8</accession>
<evidence type="ECO:0000313" key="2">
    <source>
        <dbReference type="EMBL" id="TRO82800.1"/>
    </source>
</evidence>
<dbReference type="SUPFAM" id="SSF54523">
    <property type="entry name" value="Pili subunits"/>
    <property type="match status" value="1"/>
</dbReference>
<dbReference type="Proteomes" id="UP000317155">
    <property type="component" value="Unassembled WGS sequence"/>
</dbReference>
<keyword evidence="1" id="KW-0472">Membrane</keyword>
<sequence length="302" mass="31900">MDKVTKREVGFTLIELLIVMVVMGLVITSVYSLFINSKKTATTSEEVVDVQQNLRVAIDTLAGDIRMAGFLVPDDVNPISSAPASPGIDTDADGSLDTGTVFSLRTISSVRAYARVISEDPLGGGLTVESGSTTMFSEGNRVHVIQPSSGKDISGSLTLGEPSGDVLPITTAGYSPGSISAGDIVVRKLAGEPDEVTTVRYWLRANNNTGDNIYDLVRDLLLDDGTTIETATVAGNINSIDLTYILEDGTESNAPPELEAIRAIRLTVTSQTDNIKTGLANFSGVKTRSLQTVVKIQNAFGG</sequence>
<evidence type="ECO:0000256" key="1">
    <source>
        <dbReference type="SAM" id="Phobius"/>
    </source>
</evidence>
<gene>
    <name evidence="2" type="ORF">FL622_06405</name>
</gene>
<dbReference type="InterPro" id="IPR045584">
    <property type="entry name" value="Pilin-like"/>
</dbReference>
<feature type="transmembrane region" description="Helical" evidence="1">
    <location>
        <begin position="12"/>
        <end position="34"/>
    </location>
</feature>
<reference evidence="2 3" key="1">
    <citation type="submission" date="2019-07" db="EMBL/GenBank/DDBJ databases">
        <title>Insights of Desulfuromonas acetexigens electromicrobiology.</title>
        <authorList>
            <person name="Katuri K."/>
            <person name="Sapireddy V."/>
            <person name="Shaw D.R."/>
            <person name="Saikaly P."/>
        </authorList>
    </citation>
    <scope>NUCLEOTIDE SEQUENCE [LARGE SCALE GENOMIC DNA]</scope>
    <source>
        <strain evidence="2 3">2873</strain>
    </source>
</reference>
<evidence type="ECO:0000313" key="3">
    <source>
        <dbReference type="Proteomes" id="UP000317155"/>
    </source>
</evidence>
<dbReference type="RefSeq" id="WP_092057116.1">
    <property type="nucleotide sequence ID" value="NZ_FOJJ01000023.1"/>
</dbReference>
<dbReference type="NCBIfam" id="TIGR02532">
    <property type="entry name" value="IV_pilin_GFxxxE"/>
    <property type="match status" value="1"/>
</dbReference>
<protein>
    <submittedName>
        <fullName evidence="2">Prepilin-type N-terminal cleavage/methylation domain-containing protein</fullName>
    </submittedName>
</protein>
<keyword evidence="3" id="KW-1185">Reference proteome</keyword>
<dbReference type="Pfam" id="PF07963">
    <property type="entry name" value="N_methyl"/>
    <property type="match status" value="1"/>
</dbReference>
<organism evidence="2 3">
    <name type="scientific">Trichloromonas acetexigens</name>
    <dbReference type="NCBI Taxonomy" id="38815"/>
    <lineage>
        <taxon>Bacteria</taxon>
        <taxon>Pseudomonadati</taxon>
        <taxon>Thermodesulfobacteriota</taxon>
        <taxon>Desulfuromonadia</taxon>
        <taxon>Desulfuromonadales</taxon>
        <taxon>Trichloromonadaceae</taxon>
        <taxon>Trichloromonas</taxon>
    </lineage>
</organism>
<proteinExistence type="predicted"/>
<comment type="caution">
    <text evidence="2">The sequence shown here is derived from an EMBL/GenBank/DDBJ whole genome shotgun (WGS) entry which is preliminary data.</text>
</comment>
<name>A0A550JHW8_9BACT</name>
<dbReference type="EMBL" id="VJVV01000003">
    <property type="protein sequence ID" value="TRO82800.1"/>
    <property type="molecule type" value="Genomic_DNA"/>
</dbReference>
<dbReference type="AlphaFoldDB" id="A0A550JHW8"/>
<keyword evidence="1" id="KW-0812">Transmembrane</keyword>
<keyword evidence="1" id="KW-1133">Transmembrane helix</keyword>
<dbReference type="InterPro" id="IPR012902">
    <property type="entry name" value="N_methyl_site"/>
</dbReference>
<dbReference type="OrthoDB" id="5397385at2"/>